<evidence type="ECO:0000313" key="3">
    <source>
        <dbReference type="EMBL" id="PLR94093.1"/>
    </source>
</evidence>
<dbReference type="PANTHER" id="PTHR39328">
    <property type="entry name" value="BLL2871 PROTEIN"/>
    <property type="match status" value="1"/>
</dbReference>
<keyword evidence="5" id="KW-1185">Reference proteome</keyword>
<organism evidence="2 4">
    <name type="scientific">Bacillus canaveralius</name>
    <dbReference type="NCBI Taxonomy" id="1403243"/>
    <lineage>
        <taxon>Bacteria</taxon>
        <taxon>Bacillati</taxon>
        <taxon>Bacillota</taxon>
        <taxon>Bacilli</taxon>
        <taxon>Bacillales</taxon>
        <taxon>Bacillaceae</taxon>
        <taxon>Bacillus</taxon>
    </lineage>
</organism>
<dbReference type="Pfam" id="PF08823">
    <property type="entry name" value="PG_binding_2"/>
    <property type="match status" value="1"/>
</dbReference>
<dbReference type="EMBL" id="PGVD01000050">
    <property type="protein sequence ID" value="PLR94093.1"/>
    <property type="molecule type" value="Genomic_DNA"/>
</dbReference>
<dbReference type="SUPFAM" id="SSF56235">
    <property type="entry name" value="N-terminal nucleophile aminohydrolases (Ntn hydrolases)"/>
    <property type="match status" value="1"/>
</dbReference>
<dbReference type="Proteomes" id="UP000235114">
    <property type="component" value="Unassembled WGS sequence"/>
</dbReference>
<comment type="caution">
    <text evidence="2">The sequence shown here is derived from an EMBL/GenBank/DDBJ whole genome shotgun (WGS) entry which is preliminary data.</text>
</comment>
<proteinExistence type="predicted"/>
<dbReference type="InterPro" id="IPR010430">
    <property type="entry name" value="DUF1028"/>
</dbReference>
<name>A0A2N5GML7_9BACI</name>
<evidence type="ECO:0000313" key="5">
    <source>
        <dbReference type="Proteomes" id="UP000235114"/>
    </source>
</evidence>
<evidence type="ECO:0000259" key="1">
    <source>
        <dbReference type="Pfam" id="PF08823"/>
    </source>
</evidence>
<evidence type="ECO:0000313" key="2">
    <source>
        <dbReference type="EMBL" id="PLR83175.1"/>
    </source>
</evidence>
<dbReference type="Pfam" id="PF06267">
    <property type="entry name" value="DUF1028"/>
    <property type="match status" value="1"/>
</dbReference>
<dbReference type="AlphaFoldDB" id="A0A2N5GML7"/>
<dbReference type="InterPro" id="IPR029055">
    <property type="entry name" value="Ntn_hydrolases_N"/>
</dbReference>
<dbReference type="Proteomes" id="UP000234951">
    <property type="component" value="Unassembled WGS sequence"/>
</dbReference>
<dbReference type="PANTHER" id="PTHR39328:SF1">
    <property type="entry name" value="BLL2871 PROTEIN"/>
    <property type="match status" value="1"/>
</dbReference>
<dbReference type="Gene3D" id="3.60.20.10">
    <property type="entry name" value="Glutamine Phosphoribosylpyrophosphate, subunit 1, domain 1"/>
    <property type="match status" value="1"/>
</dbReference>
<dbReference type="RefSeq" id="WP_101577197.1">
    <property type="nucleotide sequence ID" value="NZ_PGVA01000023.1"/>
</dbReference>
<dbReference type="InterPro" id="IPR014927">
    <property type="entry name" value="PG-bd_2"/>
</dbReference>
<sequence>MTFSIIGYDPEEKEWGIAVQSKFLAVGAVVPWAKAGVGAVATQAFANTAYGPKALNLMEQGKSAEEALKIMTEEDPDREQRQVGIIDANGNPASFTGDGCYNWAGGITGRHFTAQGNILVDQRTVQEMAIIFTKTKGSLAEKLLAALQAGQQAGGDSRGQQSAALLVVKEQGGYGRFNDRYIDLRVDDHPEPIKELIRIYELQQLYFSPSRPDKIVPLDGEIRDSVEQELTRHGYANSNPLVDEDLFSALTKYIRTENLEAREQAQGHIDTDVLDYMKRQK</sequence>
<accession>A0A2N5GML7</accession>
<protein>
    <submittedName>
        <fullName evidence="2">Fimbrial assembly protein FimA</fullName>
    </submittedName>
</protein>
<gene>
    <name evidence="2" type="ORF">CU635_09840</name>
    <name evidence="3" type="ORF">CVD25_16765</name>
</gene>
<feature type="domain" description="Putative peptidoglycan binding" evidence="1">
    <location>
        <begin position="206"/>
        <end position="277"/>
    </location>
</feature>
<evidence type="ECO:0000313" key="4">
    <source>
        <dbReference type="Proteomes" id="UP000234951"/>
    </source>
</evidence>
<reference evidence="3 5" key="2">
    <citation type="submission" date="2017-12" db="EMBL/GenBank/DDBJ databases">
        <title>Comparative Functional Genomics of Dry Heat Resistant strains isolated from the Viking Spacecraft.</title>
        <authorList>
            <person name="Seuylemezian A."/>
            <person name="Cooper K."/>
            <person name="Vaishampayan P."/>
        </authorList>
    </citation>
    <scope>NUCLEOTIDE SEQUENCE [LARGE SCALE GENOMIC DNA]</scope>
    <source>
        <strain evidence="3 5">ATCC 29669</strain>
    </source>
</reference>
<dbReference type="OrthoDB" id="9790012at2"/>
<dbReference type="EMBL" id="PGVA01000023">
    <property type="protein sequence ID" value="PLR83175.1"/>
    <property type="molecule type" value="Genomic_DNA"/>
</dbReference>
<reference evidence="2 4" key="1">
    <citation type="submission" date="2017-11" db="EMBL/GenBank/DDBJ databases">
        <title>Comparitive Functional Genomics of Dry Heat Resistant strains isolated from the Viking Spacecraft.</title>
        <authorList>
            <person name="Seuylemezian A."/>
            <person name="Cooper K."/>
            <person name="Vaishampayan P."/>
        </authorList>
    </citation>
    <scope>NUCLEOTIDE SEQUENCE [LARGE SCALE GENOMIC DNA]</scope>
    <source>
        <strain evidence="2 4">M4.6</strain>
    </source>
</reference>